<protein>
    <submittedName>
        <fullName evidence="3">S-layer family protein</fullName>
    </submittedName>
</protein>
<sequence>MKRWQKWFSSTLLLTTLLTPLLLLTPKAQACECVNTYHDDDDVAGYAQYAVIAAKYQYGFMDGDENGYFHPTAHITREELAVVLAKALNLELPATRGETSQFTDVQPGSWSSAYLEAVAQAGLMSGEENGQFHPHNPITREQLAATLVRALHVDVTGQGKNLVVADRDQVSPWARDAVQVARAVGLMHGDTLETFNPQAPAERQQVAVVMVNYLIRQSVQAQIDQKLQAIQEKNVTKFLATIDPEKAAYKREQQHWFEDVVASPVTDYKLEIRDLVVTPPMAVAVSLVQTYTLHGERYELPFQERYTMTEQGWLDSDLLFEKLIAQHFLIYYRDGDQATAEKVQADAEAAYTELQKRYPHEKPAGQLLEIKLYNDPELLRQSVKLSFAWQFAGWYEYGEAIKLSAKPGAQGFYQAKIQHEMVHELTIAQSNNNLPYWLAEGLAVYYSADEQFGVPVLPDTYTSIADLETLNLEALTDSQEISQYYNQAGNIITFLADTYGEGVVRKLVQELGTYPYQDGTTSHHDDLNRQHLRAIIPNVLNGKTLDQLDTEWQNWIKEKTLS</sequence>
<reference evidence="3 4" key="1">
    <citation type="submission" date="2018-05" db="EMBL/GenBank/DDBJ databases">
        <title>Genomic Encyclopedia of Type Strains, Phase IV (KMG-IV): sequencing the most valuable type-strain genomes for metagenomic binning, comparative biology and taxonomic classification.</title>
        <authorList>
            <person name="Goeker M."/>
        </authorList>
    </citation>
    <scope>NUCLEOTIDE SEQUENCE [LARGE SCALE GENOMIC DNA]</scope>
    <source>
        <strain evidence="3 4">DSM 18773</strain>
    </source>
</reference>
<feature type="domain" description="SLH" evidence="2">
    <location>
        <begin position="34"/>
        <end position="96"/>
    </location>
</feature>
<feature type="chain" id="PRO_5016436247" evidence="1">
    <location>
        <begin position="31"/>
        <end position="562"/>
    </location>
</feature>
<dbReference type="Pfam" id="PF00395">
    <property type="entry name" value="SLH"/>
    <property type="match status" value="3"/>
</dbReference>
<dbReference type="Proteomes" id="UP000245634">
    <property type="component" value="Unassembled WGS sequence"/>
</dbReference>
<evidence type="ECO:0000313" key="3">
    <source>
        <dbReference type="EMBL" id="PWK15585.1"/>
    </source>
</evidence>
<dbReference type="AlphaFoldDB" id="A0A316DCA2"/>
<organism evidence="3 4">
    <name type="scientific">Tumebacillus permanentifrigoris</name>
    <dbReference type="NCBI Taxonomy" id="378543"/>
    <lineage>
        <taxon>Bacteria</taxon>
        <taxon>Bacillati</taxon>
        <taxon>Bacillota</taxon>
        <taxon>Bacilli</taxon>
        <taxon>Bacillales</taxon>
        <taxon>Alicyclobacillaceae</taxon>
        <taxon>Tumebacillus</taxon>
    </lineage>
</organism>
<accession>A0A316DCA2</accession>
<evidence type="ECO:0000259" key="2">
    <source>
        <dbReference type="PROSITE" id="PS51272"/>
    </source>
</evidence>
<keyword evidence="4" id="KW-1185">Reference proteome</keyword>
<name>A0A316DCA2_9BACL</name>
<dbReference type="OrthoDB" id="57539at2"/>
<feature type="signal peptide" evidence="1">
    <location>
        <begin position="1"/>
        <end position="30"/>
    </location>
</feature>
<comment type="caution">
    <text evidence="3">The sequence shown here is derived from an EMBL/GenBank/DDBJ whole genome shotgun (WGS) entry which is preliminary data.</text>
</comment>
<feature type="domain" description="SLH" evidence="2">
    <location>
        <begin position="98"/>
        <end position="161"/>
    </location>
</feature>
<dbReference type="InterPro" id="IPR001119">
    <property type="entry name" value="SLH_dom"/>
</dbReference>
<dbReference type="InterPro" id="IPR051465">
    <property type="entry name" value="Cell_Envelope_Struct_Comp"/>
</dbReference>
<evidence type="ECO:0000256" key="1">
    <source>
        <dbReference type="SAM" id="SignalP"/>
    </source>
</evidence>
<proteinExistence type="predicted"/>
<feature type="domain" description="SLH" evidence="2">
    <location>
        <begin position="162"/>
        <end position="224"/>
    </location>
</feature>
<dbReference type="PROSITE" id="PS51272">
    <property type="entry name" value="SLH"/>
    <property type="match status" value="3"/>
</dbReference>
<dbReference type="PANTHER" id="PTHR43308:SF5">
    <property type="entry name" value="S-LAYER PROTEIN _ PEPTIDOGLYCAN ENDO-BETA-N-ACETYLGLUCOSAMINIDASE"/>
    <property type="match status" value="1"/>
</dbReference>
<evidence type="ECO:0000313" key="4">
    <source>
        <dbReference type="Proteomes" id="UP000245634"/>
    </source>
</evidence>
<dbReference type="RefSeq" id="WP_109686769.1">
    <property type="nucleotide sequence ID" value="NZ_QGGL01000003.1"/>
</dbReference>
<gene>
    <name evidence="3" type="ORF">C7459_103122</name>
</gene>
<keyword evidence="1" id="KW-0732">Signal</keyword>
<dbReference type="PANTHER" id="PTHR43308">
    <property type="entry name" value="OUTER MEMBRANE PROTEIN ALPHA-RELATED"/>
    <property type="match status" value="1"/>
</dbReference>
<dbReference type="EMBL" id="QGGL01000003">
    <property type="protein sequence ID" value="PWK15585.1"/>
    <property type="molecule type" value="Genomic_DNA"/>
</dbReference>